<keyword evidence="1" id="KW-0175">Coiled coil</keyword>
<feature type="coiled-coil region" evidence="1">
    <location>
        <begin position="130"/>
        <end position="186"/>
    </location>
</feature>
<evidence type="ECO:0000313" key="3">
    <source>
        <dbReference type="Proteomes" id="UP000187209"/>
    </source>
</evidence>
<feature type="coiled-coil region" evidence="1">
    <location>
        <begin position="343"/>
        <end position="370"/>
    </location>
</feature>
<feature type="coiled-coil region" evidence="1">
    <location>
        <begin position="484"/>
        <end position="518"/>
    </location>
</feature>
<accession>A0A1R2C1F0</accession>
<dbReference type="AlphaFoldDB" id="A0A1R2C1F0"/>
<name>A0A1R2C1F0_9CILI</name>
<evidence type="ECO:0000313" key="2">
    <source>
        <dbReference type="EMBL" id="OMJ82806.1"/>
    </source>
</evidence>
<reference evidence="2 3" key="1">
    <citation type="submission" date="2016-11" db="EMBL/GenBank/DDBJ databases">
        <title>The macronuclear genome of Stentor coeruleus: a giant cell with tiny introns.</title>
        <authorList>
            <person name="Slabodnick M."/>
            <person name="Ruby J.G."/>
            <person name="Reiff S.B."/>
            <person name="Swart E.C."/>
            <person name="Gosai S."/>
            <person name="Prabakaran S."/>
            <person name="Witkowska E."/>
            <person name="Larue G.E."/>
            <person name="Fisher S."/>
            <person name="Freeman R.M."/>
            <person name="Gunawardena J."/>
            <person name="Chu W."/>
            <person name="Stover N.A."/>
            <person name="Gregory B.D."/>
            <person name="Nowacki M."/>
            <person name="Derisi J."/>
            <person name="Roy S.W."/>
            <person name="Marshall W.F."/>
            <person name="Sood P."/>
        </authorList>
    </citation>
    <scope>NUCLEOTIDE SEQUENCE [LARGE SCALE GENOMIC DNA]</scope>
    <source>
        <strain evidence="2">WM001</strain>
    </source>
</reference>
<dbReference type="EMBL" id="MPUH01000326">
    <property type="protein sequence ID" value="OMJ82806.1"/>
    <property type="molecule type" value="Genomic_DNA"/>
</dbReference>
<gene>
    <name evidence="2" type="ORF">SteCoe_16403</name>
</gene>
<feature type="coiled-coil region" evidence="1">
    <location>
        <begin position="238"/>
        <end position="313"/>
    </location>
</feature>
<organism evidence="2 3">
    <name type="scientific">Stentor coeruleus</name>
    <dbReference type="NCBI Taxonomy" id="5963"/>
    <lineage>
        <taxon>Eukaryota</taxon>
        <taxon>Sar</taxon>
        <taxon>Alveolata</taxon>
        <taxon>Ciliophora</taxon>
        <taxon>Postciliodesmatophora</taxon>
        <taxon>Heterotrichea</taxon>
        <taxon>Heterotrichida</taxon>
        <taxon>Stentoridae</taxon>
        <taxon>Stentor</taxon>
    </lineage>
</organism>
<comment type="caution">
    <text evidence="2">The sequence shown here is derived from an EMBL/GenBank/DDBJ whole genome shotgun (WGS) entry which is preliminary data.</text>
</comment>
<protein>
    <submittedName>
        <fullName evidence="2">Uncharacterized protein</fullName>
    </submittedName>
</protein>
<keyword evidence="3" id="KW-1185">Reference proteome</keyword>
<feature type="coiled-coil region" evidence="1">
    <location>
        <begin position="559"/>
        <end position="586"/>
    </location>
</feature>
<sequence length="647" mass="75460">MQYNIERLKKDIQVQNYNPINNFDSDKIIIPKLEKNPECLFLQNTGNISVLNKSLSLIKSSQSENIHSLQLENPLLKAKAQNLTKGQNSNINSRQSQELLENILKTFKTDILCELDQHLSLFSSTLFIKIINLSNKLQNAINSIKTFKQKLQKSSELLEKSYSKTILETQNLIKSLKTELKQSKNEIISPIVTIYIQDLELNPKSNNLDPYFNQELLQKNYQNLILTNIQLKADILNNEGELSSLKNLEENHKKLQEKYDFLEKINKELSSQKADSDNSLNLDCSNLKEIIEIQELRSALRIISEKYEQEKEIILKDCAESRQDIETQMFRLQNEKTYIEVKLKDTEKILTDVNREKERLEGTVVLLKKEIERFRDCKNQDGTPKGKFSKYTMEFVQISNSEDFELTESVDKFAAVNSNDLYEMLLDDINVMALKIKSNLLVDMENIENKSSKDVIMDFIDIGMKIKGVINNDSIQGIDIKNLAEGINDVLNKYKVKISILEEEKTEKDRKIEAFEKIDVMDELYPRMSTPGIVLDSGCYMKRQLQIEKTRVFEKKHAIQLYKEQIACLKQNVRDLQMELDKVYEIDIGQARKFWWSFGKEIPWLQEKGEGMMEAFCNLLGFDGKEYQVMKNERKSKRSKKRFGFFR</sequence>
<dbReference type="Proteomes" id="UP000187209">
    <property type="component" value="Unassembled WGS sequence"/>
</dbReference>
<evidence type="ECO:0000256" key="1">
    <source>
        <dbReference type="SAM" id="Coils"/>
    </source>
</evidence>
<proteinExistence type="predicted"/>
<dbReference type="OrthoDB" id="327759at2759"/>